<evidence type="ECO:0000259" key="2">
    <source>
        <dbReference type="PROSITE" id="PS50822"/>
    </source>
</evidence>
<dbReference type="InterPro" id="IPR036397">
    <property type="entry name" value="RNaseH_sf"/>
</dbReference>
<accession>A0A0D6M5A7</accession>
<feature type="compositionally biased region" description="Basic residues" evidence="1">
    <location>
        <begin position="193"/>
        <end position="210"/>
    </location>
</feature>
<dbReference type="SMART" id="SM00950">
    <property type="entry name" value="Piwi"/>
    <property type="match status" value="1"/>
</dbReference>
<dbReference type="PANTHER" id="PTHR22891">
    <property type="entry name" value="EUKARYOTIC TRANSLATION INITIATION FACTOR 2C"/>
    <property type="match status" value="1"/>
</dbReference>
<name>A0A0D6M5A7_9BILA</name>
<dbReference type="PROSITE" id="PS50822">
    <property type="entry name" value="PIWI"/>
    <property type="match status" value="1"/>
</dbReference>
<feature type="compositionally biased region" description="Polar residues" evidence="1">
    <location>
        <begin position="253"/>
        <end position="271"/>
    </location>
</feature>
<keyword evidence="4" id="KW-1185">Reference proteome</keyword>
<evidence type="ECO:0000313" key="4">
    <source>
        <dbReference type="Proteomes" id="UP000054495"/>
    </source>
</evidence>
<dbReference type="SUPFAM" id="SSF53098">
    <property type="entry name" value="Ribonuclease H-like"/>
    <property type="match status" value="1"/>
</dbReference>
<dbReference type="InterPro" id="IPR036085">
    <property type="entry name" value="PAZ_dom_sf"/>
</dbReference>
<dbReference type="Gene3D" id="2.170.260.10">
    <property type="entry name" value="paz domain"/>
    <property type="match status" value="1"/>
</dbReference>
<dbReference type="Proteomes" id="UP000054495">
    <property type="component" value="Unassembled WGS sequence"/>
</dbReference>
<gene>
    <name evidence="3" type="ORF">ANCCEY_01597</name>
</gene>
<protein>
    <submittedName>
        <fullName evidence="3">Piwi domain protein</fullName>
    </submittedName>
</protein>
<sequence length="1167" mass="134692">MHNVVMMRPSFNFPSARLEQHNPWDDAGPAFDFEIEYARDDSECHANDDYQKSDEYDLPSDRSLHHWEYSSDIYPERYYKSERYNRYGYDDCSVRGSSGSSYRHRNDDAHYTTRRRNEDRDWSYERIRCYDEYYHVGGYERSPHCSPTRLTREEWRRLEWMQLEKELREQRWRSEERYCPHCPHCLLLDPYNRRPRSRGRRNRSRSHRRRDSGSVYSSAEGSSLWSGRRNVLEKKGSETSSEYSSGSPESEDFTSYSQYTSFTNSSQQSVGEQYDGSEACDNGNRKISITESRGEKKKEQLRPREEVLVNKEINLDDDSTNVTENPERSQQLSGVQGEERRGLSSISDTDFKSLEQTSSSKSVSTRSTLPSSRFGAGDQYGAVILAPKKEPAARQGKRPEIVDEIKLCHLSLIRRQVQLLTNFWELKVQSKIVYRYDVAVYIGIPDNQRAIDLLRGYKDDCAVVARRKLCSDAVRYAFGYYHILSEGSAVVHDGGGLLFSSEDLTDPLKQHRGVLTIRVDELKYEYYRFIREDVRKQINSVTMEVVPCRESASSFDMADLSAQSNRNWATIDRSWKQFYELVTNYDAVSGGRFTQFGARSLFYCQPTSDKVGYGYERFAGARKGIKFIEGKKSDESNIVAALVLDHRLGIFFKKQNVMASVREIDALRNVEIFDFSMNEHGRMNNRWNELNQYMKGVRVNYGGHGLGFSFVASGISKEPIKNLKDTLPNEARTEVSLLSKFADTNVRINPDWPAVEYRTQVGTHYFPMELLEIAGNQRVSLEKQLLANSAPRVDKPETRWEKIHSLLEALNLHDNGSKNEFLRAFGILVASRPKEVVGFRRQPPAICFNDRRDCAMDDSRCNWRLANDVKFVDCASVDRIIVVHNFLKLMERKHLIPTQQITSEVVERLPKQHQSSLYIVSKMNLKLGGFNYAVVPESFAHNSWIARGETLVVGYDVAHPGKPSRDEIMNKMPPQRPSVVGVVEEELGAIKEACEEFGRLNGEESWMPLFTVIIATKRHNARFFVQNGRIIENPKPATVVDTDVVRNDITEFYIQSHRPLQGTAKATSYQVIVDENNISSDEIQSLMLALTFHHQISDAPVSIPEPVYQADEWAKRGKDIWKAYTDRHNAILMKERGEYAEYPIDFEAMTKRLAFWNTKLENRRVNA</sequence>
<dbReference type="SUPFAM" id="SSF101690">
    <property type="entry name" value="PAZ domain"/>
    <property type="match status" value="1"/>
</dbReference>
<dbReference type="AlphaFoldDB" id="A0A0D6M5A7"/>
<proteinExistence type="predicted"/>
<feature type="domain" description="Piwi" evidence="2">
    <location>
        <begin position="982"/>
        <end position="1122"/>
    </location>
</feature>
<feature type="compositionally biased region" description="Low complexity" evidence="1">
    <location>
        <begin position="357"/>
        <end position="372"/>
    </location>
</feature>
<dbReference type="EMBL" id="KE124796">
    <property type="protein sequence ID" value="EPB79304.1"/>
    <property type="molecule type" value="Genomic_DNA"/>
</dbReference>
<dbReference type="Gene3D" id="3.30.420.10">
    <property type="entry name" value="Ribonuclease H-like superfamily/Ribonuclease H"/>
    <property type="match status" value="1"/>
</dbReference>
<feature type="compositionally biased region" description="Basic and acidic residues" evidence="1">
    <location>
        <begin position="292"/>
        <end position="309"/>
    </location>
</feature>
<reference evidence="3 4" key="1">
    <citation type="submission" date="2013-05" db="EMBL/GenBank/DDBJ databases">
        <title>Draft genome of the parasitic nematode Anyclostoma ceylanicum.</title>
        <authorList>
            <person name="Mitreva M."/>
        </authorList>
    </citation>
    <scope>NUCLEOTIDE SEQUENCE [LARGE SCALE GENOMIC DNA]</scope>
</reference>
<dbReference type="InterPro" id="IPR003165">
    <property type="entry name" value="Piwi"/>
</dbReference>
<dbReference type="InterPro" id="IPR012337">
    <property type="entry name" value="RNaseH-like_sf"/>
</dbReference>
<evidence type="ECO:0000256" key="1">
    <source>
        <dbReference type="SAM" id="MobiDB-lite"/>
    </source>
</evidence>
<feature type="region of interest" description="Disordered" evidence="1">
    <location>
        <begin position="193"/>
        <end position="221"/>
    </location>
</feature>
<feature type="compositionally biased region" description="Polar residues" evidence="1">
    <location>
        <begin position="320"/>
        <end position="334"/>
    </location>
</feature>
<organism evidence="3 4">
    <name type="scientific">Ancylostoma ceylanicum</name>
    <dbReference type="NCBI Taxonomy" id="53326"/>
    <lineage>
        <taxon>Eukaryota</taxon>
        <taxon>Metazoa</taxon>
        <taxon>Ecdysozoa</taxon>
        <taxon>Nematoda</taxon>
        <taxon>Chromadorea</taxon>
        <taxon>Rhabditida</taxon>
        <taxon>Rhabditina</taxon>
        <taxon>Rhabditomorpha</taxon>
        <taxon>Strongyloidea</taxon>
        <taxon>Ancylostomatidae</taxon>
        <taxon>Ancylostomatinae</taxon>
        <taxon>Ancylostoma</taxon>
    </lineage>
</organism>
<feature type="region of interest" description="Disordered" evidence="1">
    <location>
        <begin position="235"/>
        <end position="374"/>
    </location>
</feature>
<evidence type="ECO:0000313" key="3">
    <source>
        <dbReference type="EMBL" id="EPB79304.1"/>
    </source>
</evidence>
<dbReference type="Pfam" id="PF02171">
    <property type="entry name" value="Piwi"/>
    <property type="match status" value="1"/>
</dbReference>
<feature type="compositionally biased region" description="Low complexity" evidence="1">
    <location>
        <begin position="238"/>
        <end position="248"/>
    </location>
</feature>
<dbReference type="GO" id="GO:0003676">
    <property type="term" value="F:nucleic acid binding"/>
    <property type="evidence" value="ECO:0007669"/>
    <property type="project" value="InterPro"/>
</dbReference>